<feature type="compositionally biased region" description="Basic residues" evidence="1">
    <location>
        <begin position="492"/>
        <end position="505"/>
    </location>
</feature>
<organism evidence="2 3">
    <name type="scientific">Jaminaea rosea</name>
    <dbReference type="NCBI Taxonomy" id="1569628"/>
    <lineage>
        <taxon>Eukaryota</taxon>
        <taxon>Fungi</taxon>
        <taxon>Dikarya</taxon>
        <taxon>Basidiomycota</taxon>
        <taxon>Ustilaginomycotina</taxon>
        <taxon>Exobasidiomycetes</taxon>
        <taxon>Microstromatales</taxon>
        <taxon>Microstromatales incertae sedis</taxon>
        <taxon>Jaminaea</taxon>
    </lineage>
</organism>
<feature type="region of interest" description="Disordered" evidence="1">
    <location>
        <begin position="1"/>
        <end position="173"/>
    </location>
</feature>
<name>A0A316UIF3_9BASI</name>
<dbReference type="PRINTS" id="PR00929">
    <property type="entry name" value="ATHOOK"/>
</dbReference>
<feature type="compositionally biased region" description="Basic and acidic residues" evidence="1">
    <location>
        <begin position="469"/>
        <end position="483"/>
    </location>
</feature>
<dbReference type="InterPro" id="IPR017956">
    <property type="entry name" value="AT_hook_DNA-bd_motif"/>
</dbReference>
<feature type="region of interest" description="Disordered" evidence="1">
    <location>
        <begin position="469"/>
        <end position="548"/>
    </location>
</feature>
<dbReference type="RefSeq" id="XP_025359664.1">
    <property type="nucleotide sequence ID" value="XM_025509849.1"/>
</dbReference>
<dbReference type="EMBL" id="KZ819677">
    <property type="protein sequence ID" value="PWN25052.1"/>
    <property type="molecule type" value="Genomic_DNA"/>
</dbReference>
<reference evidence="2 3" key="1">
    <citation type="journal article" date="2018" name="Mol. Biol. Evol.">
        <title>Broad Genomic Sampling Reveals a Smut Pathogenic Ancestry of the Fungal Clade Ustilaginomycotina.</title>
        <authorList>
            <person name="Kijpornyongpan T."/>
            <person name="Mondo S.J."/>
            <person name="Barry K."/>
            <person name="Sandor L."/>
            <person name="Lee J."/>
            <person name="Lipzen A."/>
            <person name="Pangilinan J."/>
            <person name="LaButti K."/>
            <person name="Hainaut M."/>
            <person name="Henrissat B."/>
            <person name="Grigoriev I.V."/>
            <person name="Spatafora J.W."/>
            <person name="Aime M.C."/>
        </authorList>
    </citation>
    <scope>NUCLEOTIDE SEQUENCE [LARGE SCALE GENOMIC DNA]</scope>
    <source>
        <strain evidence="2 3">MCA 5214</strain>
    </source>
</reference>
<feature type="compositionally biased region" description="Low complexity" evidence="1">
    <location>
        <begin position="533"/>
        <end position="548"/>
    </location>
</feature>
<feature type="region of interest" description="Disordered" evidence="1">
    <location>
        <begin position="432"/>
        <end position="451"/>
    </location>
</feature>
<dbReference type="GeneID" id="37031672"/>
<keyword evidence="3" id="KW-1185">Reference proteome</keyword>
<feature type="compositionally biased region" description="Low complexity" evidence="1">
    <location>
        <begin position="1"/>
        <end position="20"/>
    </location>
</feature>
<dbReference type="AlphaFoldDB" id="A0A316UIF3"/>
<proteinExistence type="predicted"/>
<evidence type="ECO:0000256" key="1">
    <source>
        <dbReference type="SAM" id="MobiDB-lite"/>
    </source>
</evidence>
<feature type="compositionally biased region" description="Basic and acidic residues" evidence="1">
    <location>
        <begin position="506"/>
        <end position="515"/>
    </location>
</feature>
<dbReference type="Proteomes" id="UP000245884">
    <property type="component" value="Unassembled WGS sequence"/>
</dbReference>
<accession>A0A316UIF3</accession>
<sequence length="548" mass="59006">MSSHTSSSSIASPSLATSSAVRLDGGGARHPLARQVQMSASEEEMRAINGEDASMLGADDAPLQPNGYWPSASPPAEEAAPAAPAAPDPPKRKRGRPPKGEVAMPRWVKKPPQPKRPPAPSRPPAIPVEGPKRKRGRPFKGTAPAHPPPIPRERSTRIASRAEEEKKAEQEQAKRLGPYAAFKTMYMPDGRGFKRAGSSPCAQTPLTHATLPAHIRKALTANAHWPPAILPDDHAMPPRFPEIHCWVRWRRWKPKYERRLRMRVKEWRQDDENSYRGGCAKGEAAQEQEMEGVVAGEAQSEATGEGQISALGEDQRDAADDAQSSALGEAQSSIATGTTSTPTSATAQNSALGEAERSTATGSTSTPTSAPAAPPRAPAWHAPWLSTISLENSLKIPFRVHPKHARQNYSGLVRAQWRARRTAVARAKARAAAAKRETGGGEMRGRGGKGRGRGLDLRDLWVRAVEREMRSAETKDSSDKADDADNAELSTPRRRAPLVLRRNVRRGKEHEEELQRAATARAQAAGGGGGGVDTSTDLSITGTTTTLQ</sequence>
<feature type="compositionally biased region" description="Low complexity" evidence="1">
    <location>
        <begin position="321"/>
        <end position="351"/>
    </location>
</feature>
<gene>
    <name evidence="2" type="ORF">BDZ90DRAFT_76055</name>
</gene>
<feature type="compositionally biased region" description="Low complexity" evidence="1">
    <location>
        <begin position="70"/>
        <end position="85"/>
    </location>
</feature>
<feature type="compositionally biased region" description="Basic and acidic residues" evidence="1">
    <location>
        <begin position="151"/>
        <end position="173"/>
    </location>
</feature>
<protein>
    <submittedName>
        <fullName evidence="2">Uncharacterized protein</fullName>
    </submittedName>
</protein>
<feature type="compositionally biased region" description="Basic and acidic residues" evidence="1">
    <location>
        <begin position="434"/>
        <end position="445"/>
    </location>
</feature>
<evidence type="ECO:0000313" key="2">
    <source>
        <dbReference type="EMBL" id="PWN25052.1"/>
    </source>
</evidence>
<feature type="compositionally biased region" description="Low complexity" evidence="1">
    <location>
        <begin position="358"/>
        <end position="371"/>
    </location>
</feature>
<feature type="region of interest" description="Disordered" evidence="1">
    <location>
        <begin position="269"/>
        <end position="378"/>
    </location>
</feature>
<evidence type="ECO:0000313" key="3">
    <source>
        <dbReference type="Proteomes" id="UP000245884"/>
    </source>
</evidence>
<dbReference type="GO" id="GO:0003677">
    <property type="term" value="F:DNA binding"/>
    <property type="evidence" value="ECO:0007669"/>
    <property type="project" value="InterPro"/>
</dbReference>
<feature type="compositionally biased region" description="Pro residues" evidence="1">
    <location>
        <begin position="114"/>
        <end position="126"/>
    </location>
</feature>